<dbReference type="Gramene" id="ESR40632">
    <property type="protein sequence ID" value="ESR40632"/>
    <property type="gene ID" value="CICLE_v100262912mg"/>
</dbReference>
<protein>
    <submittedName>
        <fullName evidence="1">Uncharacterized protein</fullName>
    </submittedName>
</protein>
<dbReference type="EMBL" id="KI536925">
    <property type="protein sequence ID" value="ESR40632.1"/>
    <property type="molecule type" value="Genomic_DNA"/>
</dbReference>
<organism evidence="1 2">
    <name type="scientific">Citrus clementina</name>
    <name type="common">Clementine</name>
    <name type="synonym">Citrus deliciosa x Citrus sinensis</name>
    <dbReference type="NCBI Taxonomy" id="85681"/>
    <lineage>
        <taxon>Eukaryota</taxon>
        <taxon>Viridiplantae</taxon>
        <taxon>Streptophyta</taxon>
        <taxon>Embryophyta</taxon>
        <taxon>Tracheophyta</taxon>
        <taxon>Spermatophyta</taxon>
        <taxon>Magnoliopsida</taxon>
        <taxon>eudicotyledons</taxon>
        <taxon>Gunneridae</taxon>
        <taxon>Pentapetalae</taxon>
        <taxon>rosids</taxon>
        <taxon>malvids</taxon>
        <taxon>Sapindales</taxon>
        <taxon>Rutaceae</taxon>
        <taxon>Aurantioideae</taxon>
        <taxon>Citrus</taxon>
    </lineage>
</organism>
<dbReference type="InParanoid" id="V4SJ55"/>
<gene>
    <name evidence="1" type="ORF">CICLE_v100262912mg</name>
</gene>
<reference evidence="1 2" key="1">
    <citation type="submission" date="2013-10" db="EMBL/GenBank/DDBJ databases">
        <authorList>
            <consortium name="International Citrus Genome Consortium"/>
            <person name="Jenkins J."/>
            <person name="Schmutz J."/>
            <person name="Prochnik S."/>
            <person name="Rokhsar D."/>
            <person name="Gmitter F."/>
            <person name="Ollitrault P."/>
            <person name="Machado M."/>
            <person name="Talon M."/>
            <person name="Wincker P."/>
            <person name="Jaillon O."/>
            <person name="Morgante M."/>
        </authorList>
    </citation>
    <scope>NUCLEOTIDE SEQUENCE</scope>
    <source>
        <strain evidence="2">cv. Clemenules</strain>
    </source>
</reference>
<feature type="non-terminal residue" evidence="1">
    <location>
        <position position="28"/>
    </location>
</feature>
<evidence type="ECO:0000313" key="1">
    <source>
        <dbReference type="EMBL" id="ESR40632.1"/>
    </source>
</evidence>
<sequence>MISRIENKGREYGSYIKSGEYRWFVRET</sequence>
<dbReference type="Proteomes" id="UP000030687">
    <property type="component" value="Unassembled WGS sequence"/>
</dbReference>
<accession>V4SJ55</accession>
<dbReference type="AlphaFoldDB" id="V4SJ55"/>
<proteinExistence type="predicted"/>
<dbReference type="KEGG" id="cic:CICLE_v100262912m"/>
<evidence type="ECO:0000313" key="2">
    <source>
        <dbReference type="Proteomes" id="UP000030687"/>
    </source>
</evidence>
<name>V4SJ55_CITCL</name>
<keyword evidence="2" id="KW-1185">Reference proteome</keyword>